<accession>A0AC60QTL9</accession>
<protein>
    <submittedName>
        <fullName evidence="1">Uncharacterized protein</fullName>
    </submittedName>
</protein>
<comment type="caution">
    <text evidence="1">The sequence shown here is derived from an EMBL/GenBank/DDBJ whole genome shotgun (WGS) entry which is preliminary data.</text>
</comment>
<evidence type="ECO:0000313" key="2">
    <source>
        <dbReference type="Proteomes" id="UP000805193"/>
    </source>
</evidence>
<gene>
    <name evidence="1" type="ORF">HPB47_015453</name>
</gene>
<evidence type="ECO:0000313" key="1">
    <source>
        <dbReference type="EMBL" id="KAG0442952.1"/>
    </source>
</evidence>
<proteinExistence type="predicted"/>
<organism evidence="1 2">
    <name type="scientific">Ixodes persulcatus</name>
    <name type="common">Taiga tick</name>
    <dbReference type="NCBI Taxonomy" id="34615"/>
    <lineage>
        <taxon>Eukaryota</taxon>
        <taxon>Metazoa</taxon>
        <taxon>Ecdysozoa</taxon>
        <taxon>Arthropoda</taxon>
        <taxon>Chelicerata</taxon>
        <taxon>Arachnida</taxon>
        <taxon>Acari</taxon>
        <taxon>Parasitiformes</taxon>
        <taxon>Ixodida</taxon>
        <taxon>Ixodoidea</taxon>
        <taxon>Ixodidae</taxon>
        <taxon>Ixodinae</taxon>
        <taxon>Ixodes</taxon>
    </lineage>
</organism>
<feature type="non-terminal residue" evidence="1">
    <location>
        <position position="1"/>
    </location>
</feature>
<keyword evidence="2" id="KW-1185">Reference proteome</keyword>
<dbReference type="EMBL" id="JABSTQ010004080">
    <property type="protein sequence ID" value="KAG0442952.1"/>
    <property type="molecule type" value="Genomic_DNA"/>
</dbReference>
<name>A0AC60QTL9_IXOPE</name>
<dbReference type="Proteomes" id="UP000805193">
    <property type="component" value="Unassembled WGS sequence"/>
</dbReference>
<reference evidence="1 2" key="1">
    <citation type="journal article" date="2020" name="Cell">
        <title>Large-Scale Comparative Analyses of Tick Genomes Elucidate Their Genetic Diversity and Vector Capacities.</title>
        <authorList>
            <consortium name="Tick Genome and Microbiome Consortium (TIGMIC)"/>
            <person name="Jia N."/>
            <person name="Wang J."/>
            <person name="Shi W."/>
            <person name="Du L."/>
            <person name="Sun Y."/>
            <person name="Zhan W."/>
            <person name="Jiang J.F."/>
            <person name="Wang Q."/>
            <person name="Zhang B."/>
            <person name="Ji P."/>
            <person name="Bell-Sakyi L."/>
            <person name="Cui X.M."/>
            <person name="Yuan T.T."/>
            <person name="Jiang B.G."/>
            <person name="Yang W.F."/>
            <person name="Lam T.T."/>
            <person name="Chang Q.C."/>
            <person name="Ding S.J."/>
            <person name="Wang X.J."/>
            <person name="Zhu J.G."/>
            <person name="Ruan X.D."/>
            <person name="Zhao L."/>
            <person name="Wei J.T."/>
            <person name="Ye R.Z."/>
            <person name="Que T.C."/>
            <person name="Du C.H."/>
            <person name="Zhou Y.H."/>
            <person name="Cheng J.X."/>
            <person name="Dai P.F."/>
            <person name="Guo W.B."/>
            <person name="Han X.H."/>
            <person name="Huang E.J."/>
            <person name="Li L.F."/>
            <person name="Wei W."/>
            <person name="Gao Y.C."/>
            <person name="Liu J.Z."/>
            <person name="Shao H.Z."/>
            <person name="Wang X."/>
            <person name="Wang C.C."/>
            <person name="Yang T.C."/>
            <person name="Huo Q.B."/>
            <person name="Li W."/>
            <person name="Chen H.Y."/>
            <person name="Chen S.E."/>
            <person name="Zhou L.G."/>
            <person name="Ni X.B."/>
            <person name="Tian J.H."/>
            <person name="Sheng Y."/>
            <person name="Liu T."/>
            <person name="Pan Y.S."/>
            <person name="Xia L.Y."/>
            <person name="Li J."/>
            <person name="Zhao F."/>
            <person name="Cao W.C."/>
        </authorList>
    </citation>
    <scope>NUCLEOTIDE SEQUENCE [LARGE SCALE GENOMIC DNA]</scope>
    <source>
        <strain evidence="1">Iper-2018</strain>
    </source>
</reference>
<sequence>IEIPTVAKMVRRFELDDTLPSVSVVTMHRMLEKFGLKYKKQYRNALLIEATHIIRGLCKYQRQINKLRRQKKTFFTPTRHGSAPVTRWDKCGSTRTSRANEPKRSSLFTGLQNPSAKGGRPIMTHCGNENRFVPGFGEVFCPRKATGEYYEEMNGVHYHEWFTQKIAPLVCHQEV</sequence>